<dbReference type="InterPro" id="IPR036873">
    <property type="entry name" value="Rhodanese-like_dom_sf"/>
</dbReference>
<reference evidence="3 4" key="1">
    <citation type="submission" date="2023-07" db="EMBL/GenBank/DDBJ databases">
        <title>Genomic Encyclopedia of Type Strains, Phase IV (KMG-IV): sequencing the most valuable type-strain genomes for metagenomic binning, comparative biology and taxonomic classification.</title>
        <authorList>
            <person name="Goeker M."/>
        </authorList>
    </citation>
    <scope>NUCLEOTIDE SEQUENCE [LARGE SCALE GENOMIC DNA]</scope>
    <source>
        <strain evidence="3 4">DSM 17273</strain>
    </source>
</reference>
<dbReference type="AlphaFoldDB" id="A0AA90TZF3"/>
<dbReference type="Gene3D" id="3.40.250.10">
    <property type="entry name" value="Rhodanese-like domain"/>
    <property type="match status" value="1"/>
</dbReference>
<keyword evidence="1" id="KW-0472">Membrane</keyword>
<proteinExistence type="predicted"/>
<dbReference type="PANTHER" id="PTHR43031">
    <property type="entry name" value="FAD-DEPENDENT OXIDOREDUCTASE"/>
    <property type="match status" value="1"/>
</dbReference>
<evidence type="ECO:0000313" key="4">
    <source>
        <dbReference type="Proteomes" id="UP001185015"/>
    </source>
</evidence>
<evidence type="ECO:0000256" key="1">
    <source>
        <dbReference type="SAM" id="Phobius"/>
    </source>
</evidence>
<keyword evidence="1" id="KW-1133">Transmembrane helix</keyword>
<gene>
    <name evidence="3" type="ORF">J2750_001468</name>
</gene>
<name>A0AA90TZF3_9EURY</name>
<dbReference type="SUPFAM" id="SSF52821">
    <property type="entry name" value="Rhodanese/Cell cycle control phosphatase"/>
    <property type="match status" value="1"/>
</dbReference>
<dbReference type="Proteomes" id="UP001185015">
    <property type="component" value="Unassembled WGS sequence"/>
</dbReference>
<dbReference type="Pfam" id="PF00581">
    <property type="entry name" value="Rhodanese"/>
    <property type="match status" value="1"/>
</dbReference>
<feature type="domain" description="Rhodanese" evidence="2">
    <location>
        <begin position="54"/>
        <end position="142"/>
    </location>
</feature>
<dbReference type="EMBL" id="JAVDQI010000005">
    <property type="protein sequence ID" value="MDR6223006.1"/>
    <property type="molecule type" value="Genomic_DNA"/>
</dbReference>
<protein>
    <submittedName>
        <fullName evidence="3">Rhodanese-related sulfurtransferase</fullName>
    </submittedName>
</protein>
<organism evidence="3 4">
    <name type="scientific">Methanococcoides alaskense</name>
    <dbReference type="NCBI Taxonomy" id="325778"/>
    <lineage>
        <taxon>Archaea</taxon>
        <taxon>Methanobacteriati</taxon>
        <taxon>Methanobacteriota</taxon>
        <taxon>Stenosarchaea group</taxon>
        <taxon>Methanomicrobia</taxon>
        <taxon>Methanosarcinales</taxon>
        <taxon>Methanosarcinaceae</taxon>
        <taxon>Methanococcoides</taxon>
    </lineage>
</organism>
<keyword evidence="1" id="KW-0812">Transmembrane</keyword>
<accession>A0AA90TZF3</accession>
<dbReference type="InterPro" id="IPR050229">
    <property type="entry name" value="GlpE_sulfurtransferase"/>
</dbReference>
<keyword evidence="4" id="KW-1185">Reference proteome</keyword>
<dbReference type="PANTHER" id="PTHR43031:SF1">
    <property type="entry name" value="PYRIDINE NUCLEOTIDE-DISULPHIDE OXIDOREDUCTASE"/>
    <property type="match status" value="1"/>
</dbReference>
<dbReference type="CDD" id="cd00158">
    <property type="entry name" value="RHOD"/>
    <property type="match status" value="1"/>
</dbReference>
<dbReference type="PROSITE" id="PS50206">
    <property type="entry name" value="RHODANESE_3"/>
    <property type="match status" value="1"/>
</dbReference>
<dbReference type="InterPro" id="IPR001763">
    <property type="entry name" value="Rhodanese-like_dom"/>
</dbReference>
<comment type="caution">
    <text evidence="3">The sequence shown here is derived from an EMBL/GenBank/DDBJ whole genome shotgun (WGS) entry which is preliminary data.</text>
</comment>
<feature type="transmembrane region" description="Helical" evidence="1">
    <location>
        <begin position="6"/>
        <end position="27"/>
    </location>
</feature>
<evidence type="ECO:0000313" key="3">
    <source>
        <dbReference type="EMBL" id="MDR6223006.1"/>
    </source>
</evidence>
<sequence>MSILSNNITMLVTLLVIACIALGFIGYDKFASNKNGADVSYTDVSVHEAKDMLDKGDVFLLDVRTESEFNSGYLEGAVNIEVSQLGSRLDEVPADKVILVYCRTGVRSVRASKTLVNAGYTDVYNMKGGIRVWMSAVYPYVI</sequence>
<evidence type="ECO:0000259" key="2">
    <source>
        <dbReference type="PROSITE" id="PS50206"/>
    </source>
</evidence>
<dbReference type="SMART" id="SM00450">
    <property type="entry name" value="RHOD"/>
    <property type="match status" value="1"/>
</dbReference>
<dbReference type="RefSeq" id="WP_270096003.1">
    <property type="nucleotide sequence ID" value="NZ_JAQFFK010000003.1"/>
</dbReference>